<gene>
    <name evidence="1" type="ORF">Cgig2_016070</name>
</gene>
<evidence type="ECO:0000313" key="1">
    <source>
        <dbReference type="EMBL" id="KAJ8426627.1"/>
    </source>
</evidence>
<accession>A0A9Q1GWB1</accession>
<dbReference type="OrthoDB" id="914174at2759"/>
<dbReference type="AlphaFoldDB" id="A0A9Q1GWB1"/>
<keyword evidence="2" id="KW-1185">Reference proteome</keyword>
<organism evidence="1 2">
    <name type="scientific">Carnegiea gigantea</name>
    <dbReference type="NCBI Taxonomy" id="171969"/>
    <lineage>
        <taxon>Eukaryota</taxon>
        <taxon>Viridiplantae</taxon>
        <taxon>Streptophyta</taxon>
        <taxon>Embryophyta</taxon>
        <taxon>Tracheophyta</taxon>
        <taxon>Spermatophyta</taxon>
        <taxon>Magnoliopsida</taxon>
        <taxon>eudicotyledons</taxon>
        <taxon>Gunneridae</taxon>
        <taxon>Pentapetalae</taxon>
        <taxon>Caryophyllales</taxon>
        <taxon>Cactineae</taxon>
        <taxon>Cactaceae</taxon>
        <taxon>Cactoideae</taxon>
        <taxon>Echinocereeae</taxon>
        <taxon>Carnegiea</taxon>
    </lineage>
</organism>
<protein>
    <submittedName>
        <fullName evidence="1">Uncharacterized protein</fullName>
    </submittedName>
</protein>
<evidence type="ECO:0000313" key="2">
    <source>
        <dbReference type="Proteomes" id="UP001153076"/>
    </source>
</evidence>
<reference evidence="1" key="1">
    <citation type="submission" date="2022-04" db="EMBL/GenBank/DDBJ databases">
        <title>Carnegiea gigantea Genome sequencing and assembly v2.</title>
        <authorList>
            <person name="Copetti D."/>
            <person name="Sanderson M.J."/>
            <person name="Burquez A."/>
            <person name="Wojciechowski M.F."/>
        </authorList>
    </citation>
    <scope>NUCLEOTIDE SEQUENCE</scope>
    <source>
        <strain evidence="1">SGP5-SGP5p</strain>
        <tissue evidence="1">Aerial part</tissue>
    </source>
</reference>
<sequence>MDARQVVLRSSRWLVGDGSSLNVWDDRWLPRPLSFKPVTPKSIEWSNLKVSDLIDRDSASSKTELVRHIFLECDVKLILSIPLCTTIRKASSLFVPLIICWSQTPLPMPDLPRTMTIPFGEQYGDATSPPVFGCSDESCDRGSSLYRVDFQIICGHVEETDTHAVLECPLATQIWQGCALDPSLWGGRFRTLADCLNNARQSLQKAIDFVANYRCIQENESPPPMTKDPFTWHPPLAERGNRVALNLTHGQCFSLEGELWEAEVPEDIVALASGDMFTCVDNALI</sequence>
<comment type="caution">
    <text evidence="1">The sequence shown here is derived from an EMBL/GenBank/DDBJ whole genome shotgun (WGS) entry which is preliminary data.</text>
</comment>
<dbReference type="Proteomes" id="UP001153076">
    <property type="component" value="Unassembled WGS sequence"/>
</dbReference>
<proteinExistence type="predicted"/>
<name>A0A9Q1GWB1_9CARY</name>
<dbReference type="EMBL" id="JAKOGI010001259">
    <property type="protein sequence ID" value="KAJ8426627.1"/>
    <property type="molecule type" value="Genomic_DNA"/>
</dbReference>